<dbReference type="RefSeq" id="WP_092455948.1">
    <property type="nucleotide sequence ID" value="NZ_FOJI01000014.1"/>
</dbReference>
<name>A0A1I0RDR3_9FIRM</name>
<organism evidence="1 2">
    <name type="scientific">[Clostridium] fimetarium</name>
    <dbReference type="NCBI Taxonomy" id="99656"/>
    <lineage>
        <taxon>Bacteria</taxon>
        <taxon>Bacillati</taxon>
        <taxon>Bacillota</taxon>
        <taxon>Clostridia</taxon>
        <taxon>Lachnospirales</taxon>
        <taxon>Lachnospiraceae</taxon>
    </lineage>
</organism>
<dbReference type="EMBL" id="FOJI01000014">
    <property type="protein sequence ID" value="SEW38993.1"/>
    <property type="molecule type" value="Genomic_DNA"/>
</dbReference>
<gene>
    <name evidence="1" type="ORF">SAMN05421659_11476</name>
</gene>
<proteinExistence type="predicted"/>
<dbReference type="STRING" id="99656.SAMN05421659_11476"/>
<reference evidence="1 2" key="1">
    <citation type="submission" date="2016-10" db="EMBL/GenBank/DDBJ databases">
        <authorList>
            <person name="de Groot N.N."/>
        </authorList>
    </citation>
    <scope>NUCLEOTIDE SEQUENCE [LARGE SCALE GENOMIC DNA]</scope>
    <source>
        <strain evidence="1 2">DSM 9179</strain>
    </source>
</reference>
<accession>A0A1I0RDR3</accession>
<keyword evidence="2" id="KW-1185">Reference proteome</keyword>
<dbReference type="Proteomes" id="UP000199701">
    <property type="component" value="Unassembled WGS sequence"/>
</dbReference>
<evidence type="ECO:0000313" key="2">
    <source>
        <dbReference type="Proteomes" id="UP000199701"/>
    </source>
</evidence>
<dbReference type="AlphaFoldDB" id="A0A1I0RDR3"/>
<protein>
    <submittedName>
        <fullName evidence="1">Uncharacterized protein</fullName>
    </submittedName>
</protein>
<sequence length="148" mass="16742">MISLLNWTLIVAKSGGVHISYGLLEITPLIVACRVVENGMIVTVLPTELKTENEDGEYYLDFKELVLKSRPLINHFVKEYGCKIDYRTPEIVRAIYDFIAIICLEADSVGLSAINIDSCFEYYKDALPYKNIDYKGVLKAIHRSMSGE</sequence>
<evidence type="ECO:0000313" key="1">
    <source>
        <dbReference type="EMBL" id="SEW38993.1"/>
    </source>
</evidence>